<dbReference type="RefSeq" id="WP_316972797.1">
    <property type="nucleotide sequence ID" value="NZ_JAWIIJ010000002.1"/>
</dbReference>
<evidence type="ECO:0000313" key="2">
    <source>
        <dbReference type="EMBL" id="MDV2077936.1"/>
    </source>
</evidence>
<evidence type="ECO:0000313" key="3">
    <source>
        <dbReference type="Proteomes" id="UP001269819"/>
    </source>
</evidence>
<accession>A0ABU3VUI3</accession>
<dbReference type="PANTHER" id="PTHR36503:SF2">
    <property type="entry name" value="BLR2408 PROTEIN"/>
    <property type="match status" value="1"/>
</dbReference>
<dbReference type="SUPFAM" id="SSF54593">
    <property type="entry name" value="Glyoxalase/Bleomycin resistance protein/Dihydroxybiphenyl dioxygenase"/>
    <property type="match status" value="1"/>
</dbReference>
<dbReference type="EMBL" id="JAWIIJ010000002">
    <property type="protein sequence ID" value="MDV2077936.1"/>
    <property type="molecule type" value="Genomic_DNA"/>
</dbReference>
<protein>
    <submittedName>
        <fullName evidence="2">VOC family protein</fullName>
    </submittedName>
</protein>
<gene>
    <name evidence="2" type="ORF">RYS15_04545</name>
</gene>
<dbReference type="PANTHER" id="PTHR36503">
    <property type="entry name" value="BLR2520 PROTEIN"/>
    <property type="match status" value="1"/>
</dbReference>
<dbReference type="Proteomes" id="UP001269819">
    <property type="component" value="Unassembled WGS sequence"/>
</dbReference>
<dbReference type="PROSITE" id="PS51819">
    <property type="entry name" value="VOC"/>
    <property type="match status" value="1"/>
</dbReference>
<keyword evidence="3" id="KW-1185">Reference proteome</keyword>
<dbReference type="Gene3D" id="3.10.180.10">
    <property type="entry name" value="2,3-Dihydroxybiphenyl 1,2-Dioxygenase, domain 1"/>
    <property type="match status" value="1"/>
</dbReference>
<organism evidence="2 3">
    <name type="scientific">Marinobacter xestospongiae</name>
    <dbReference type="NCBI Taxonomy" id="994319"/>
    <lineage>
        <taxon>Bacteria</taxon>
        <taxon>Pseudomonadati</taxon>
        <taxon>Pseudomonadota</taxon>
        <taxon>Gammaproteobacteria</taxon>
        <taxon>Pseudomonadales</taxon>
        <taxon>Marinobacteraceae</taxon>
        <taxon>Marinobacter</taxon>
    </lineage>
</organism>
<dbReference type="InterPro" id="IPR029068">
    <property type="entry name" value="Glyas_Bleomycin-R_OHBP_Dase"/>
</dbReference>
<name>A0ABU3VUI3_9GAMM</name>
<proteinExistence type="predicted"/>
<reference evidence="2 3" key="1">
    <citation type="submission" date="2023-10" db="EMBL/GenBank/DDBJ databases">
        <title>Characteristics and mechanism of a salt-tolerant marine origin heterotrophic nitrifying- aerobic denitrifying bacteria Marinobacter xestospongiae HN1.</title>
        <authorList>
            <person name="Qi R."/>
        </authorList>
    </citation>
    <scope>NUCLEOTIDE SEQUENCE [LARGE SCALE GENOMIC DNA]</scope>
    <source>
        <strain evidence="2 3">HN1</strain>
    </source>
</reference>
<sequence length="135" mass="15523">MPQAAYINLPVTDLDRAITFFAKLGFEHNPQFTNDEAAAIVISDHLRVMLHTHESLTRFTRKTIVDAKQATEVLLALQLESREAVDSLFTRAIQAGASEYRDTEDYGFMYGRTFEDLDGHLWEPFWMDPDQKPED</sequence>
<feature type="domain" description="VOC" evidence="1">
    <location>
        <begin position="3"/>
        <end position="127"/>
    </location>
</feature>
<dbReference type="InterPro" id="IPR004360">
    <property type="entry name" value="Glyas_Fos-R_dOase_dom"/>
</dbReference>
<dbReference type="InterPro" id="IPR037523">
    <property type="entry name" value="VOC_core"/>
</dbReference>
<dbReference type="Pfam" id="PF00903">
    <property type="entry name" value="Glyoxalase"/>
    <property type="match status" value="1"/>
</dbReference>
<comment type="caution">
    <text evidence="2">The sequence shown here is derived from an EMBL/GenBank/DDBJ whole genome shotgun (WGS) entry which is preliminary data.</text>
</comment>
<evidence type="ECO:0000259" key="1">
    <source>
        <dbReference type="PROSITE" id="PS51819"/>
    </source>
</evidence>